<gene>
    <name evidence="3" type="ORF">DCP75_19805</name>
</gene>
<comment type="caution">
    <text evidence="3">The sequence shown here is derived from an EMBL/GenBank/DDBJ whole genome shotgun (WGS) entry which is preliminary data.</text>
</comment>
<dbReference type="PANTHER" id="PTHR43437:SF3">
    <property type="entry name" value="HYDROXYACYL-THIOESTER DEHYDRATASE TYPE 2, MITOCHONDRIAL"/>
    <property type="match status" value="1"/>
</dbReference>
<dbReference type="PRINTS" id="PR01483">
    <property type="entry name" value="FASYNTHASE"/>
</dbReference>
<dbReference type="InterPro" id="IPR002539">
    <property type="entry name" value="MaoC-like_dom"/>
</dbReference>
<dbReference type="SUPFAM" id="SSF54637">
    <property type="entry name" value="Thioesterase/thiol ester dehydrase-isomerase"/>
    <property type="match status" value="1"/>
</dbReference>
<feature type="domain" description="MaoC-like" evidence="2">
    <location>
        <begin position="15"/>
        <end position="119"/>
    </location>
</feature>
<evidence type="ECO:0000259" key="2">
    <source>
        <dbReference type="Pfam" id="PF01575"/>
    </source>
</evidence>
<reference evidence="3 4" key="1">
    <citation type="journal article" date="2018" name="Nat. Biotechnol.">
        <title>A standardized bacterial taxonomy based on genome phylogeny substantially revises the tree of life.</title>
        <authorList>
            <person name="Parks D.H."/>
            <person name="Chuvochina M."/>
            <person name="Waite D.W."/>
            <person name="Rinke C."/>
            <person name="Skarshewski A."/>
            <person name="Chaumeil P.A."/>
            <person name="Hugenholtz P."/>
        </authorList>
    </citation>
    <scope>NUCLEOTIDE SEQUENCE [LARGE SCALE GENOMIC DNA]</scope>
    <source>
        <strain evidence="3">UBA9158</strain>
    </source>
</reference>
<dbReference type="InterPro" id="IPR003965">
    <property type="entry name" value="Fatty_acid_synthase"/>
</dbReference>
<dbReference type="InterPro" id="IPR029069">
    <property type="entry name" value="HotDog_dom_sf"/>
</dbReference>
<name>A0A3C1KTR5_9GAMM</name>
<dbReference type="EMBL" id="DMND01000270">
    <property type="protein sequence ID" value="HAN29918.1"/>
    <property type="molecule type" value="Genomic_DNA"/>
</dbReference>
<evidence type="ECO:0000313" key="3">
    <source>
        <dbReference type="EMBL" id="HAN29918.1"/>
    </source>
</evidence>
<dbReference type="GO" id="GO:0005835">
    <property type="term" value="C:fatty acid synthase complex"/>
    <property type="evidence" value="ECO:0007669"/>
    <property type="project" value="InterPro"/>
</dbReference>
<dbReference type="FunFam" id="3.10.129.10:FF:000042">
    <property type="entry name" value="MaoC domain protein dehydratase"/>
    <property type="match status" value="1"/>
</dbReference>
<dbReference type="InterPro" id="IPR050965">
    <property type="entry name" value="UPF0336/Enoyl-CoA_hydratase"/>
</dbReference>
<evidence type="ECO:0000313" key="4">
    <source>
        <dbReference type="Proteomes" id="UP000259273"/>
    </source>
</evidence>
<sequence>MPRIQNHTFDELSIGQQVERYHTVTLGDLQRFADASGDYNPLHTDPEYAASTPFGGCIAHGMFSGGLISATLAMQLPGPGTVYLGQSLSFRQPVRVGDTLTVTLTVSALEPRRQRVTLDCTVVNQAGRKVVTGSAEVIAPAERETVTVERDAIPAG</sequence>
<keyword evidence="1" id="KW-0456">Lyase</keyword>
<dbReference type="PANTHER" id="PTHR43437">
    <property type="entry name" value="HYDROXYACYL-THIOESTER DEHYDRATASE TYPE 2, MITOCHONDRIAL-RELATED"/>
    <property type="match status" value="1"/>
</dbReference>
<dbReference type="Pfam" id="PF01575">
    <property type="entry name" value="MaoC_dehydratas"/>
    <property type="match status" value="1"/>
</dbReference>
<evidence type="ECO:0000256" key="1">
    <source>
        <dbReference type="ARBA" id="ARBA00023239"/>
    </source>
</evidence>
<dbReference type="AlphaFoldDB" id="A0A3C1KTR5"/>
<dbReference type="Proteomes" id="UP000259273">
    <property type="component" value="Unassembled WGS sequence"/>
</dbReference>
<dbReference type="STRING" id="1121937.GCA_000423125_01195"/>
<dbReference type="Gene3D" id="3.10.129.10">
    <property type="entry name" value="Hotdog Thioesterase"/>
    <property type="match status" value="1"/>
</dbReference>
<dbReference type="GO" id="GO:0004312">
    <property type="term" value="F:fatty acid synthase activity"/>
    <property type="evidence" value="ECO:0007669"/>
    <property type="project" value="InterPro"/>
</dbReference>
<dbReference type="CDD" id="cd03449">
    <property type="entry name" value="R_hydratase"/>
    <property type="match status" value="1"/>
</dbReference>
<accession>A0A3C1KTR5</accession>
<organism evidence="3 4">
    <name type="scientific">Haliea salexigens</name>
    <dbReference type="NCBI Taxonomy" id="287487"/>
    <lineage>
        <taxon>Bacteria</taxon>
        <taxon>Pseudomonadati</taxon>
        <taxon>Pseudomonadota</taxon>
        <taxon>Gammaproteobacteria</taxon>
        <taxon>Cellvibrionales</taxon>
        <taxon>Halieaceae</taxon>
        <taxon>Haliea</taxon>
    </lineage>
</organism>
<proteinExistence type="predicted"/>
<dbReference type="GO" id="GO:0019171">
    <property type="term" value="F:(3R)-hydroxyacyl-[acyl-carrier-protein] dehydratase activity"/>
    <property type="evidence" value="ECO:0007669"/>
    <property type="project" value="TreeGrafter"/>
</dbReference>
<protein>
    <submittedName>
        <fullName evidence="3">3-hydroxybutyryl-CoA dehydratase</fullName>
    </submittedName>
</protein>
<dbReference type="GO" id="GO:0006633">
    <property type="term" value="P:fatty acid biosynthetic process"/>
    <property type="evidence" value="ECO:0007669"/>
    <property type="project" value="InterPro"/>
</dbReference>